<accession>A0A0W0ZEC9</accession>
<protein>
    <submittedName>
        <fullName evidence="2">Uncharacterized protein</fullName>
    </submittedName>
</protein>
<dbReference type="EMBL" id="LNYY01000021">
    <property type="protein sequence ID" value="KTD67142.1"/>
    <property type="molecule type" value="Genomic_DNA"/>
</dbReference>
<dbReference type="PATRIC" id="fig|947033.5.peg.3559"/>
<evidence type="ECO:0000313" key="2">
    <source>
        <dbReference type="EMBL" id="KTD67142.1"/>
    </source>
</evidence>
<sequence>MMSRNIVGFFAKPARAVAETTLYTLGATAIGSSIYRAGNYAGDTLFGTDKQPPAPEQIKTHINQPNHEDRENSGRPGMSFSGC</sequence>
<organism evidence="2 3">
    <name type="scientific">Legionella steelei</name>
    <dbReference type="NCBI Taxonomy" id="947033"/>
    <lineage>
        <taxon>Bacteria</taxon>
        <taxon>Pseudomonadati</taxon>
        <taxon>Pseudomonadota</taxon>
        <taxon>Gammaproteobacteria</taxon>
        <taxon>Legionellales</taxon>
        <taxon>Legionellaceae</taxon>
        <taxon>Legionella</taxon>
    </lineage>
</organism>
<keyword evidence="3" id="KW-1185">Reference proteome</keyword>
<evidence type="ECO:0000256" key="1">
    <source>
        <dbReference type="SAM" id="MobiDB-lite"/>
    </source>
</evidence>
<comment type="caution">
    <text evidence="2">The sequence shown here is derived from an EMBL/GenBank/DDBJ whole genome shotgun (WGS) entry which is preliminary data.</text>
</comment>
<dbReference type="OrthoDB" id="5654161at2"/>
<dbReference type="AlphaFoldDB" id="A0A0W0ZEC9"/>
<dbReference type="Proteomes" id="UP000054926">
    <property type="component" value="Unassembled WGS sequence"/>
</dbReference>
<dbReference type="RefSeq" id="WP_058512155.1">
    <property type="nucleotide sequence ID" value="NZ_DAIOMV010000002.1"/>
</dbReference>
<reference evidence="2 3" key="1">
    <citation type="submission" date="2015-11" db="EMBL/GenBank/DDBJ databases">
        <title>Genomic analysis of 38 Legionella species identifies large and diverse effector repertoires.</title>
        <authorList>
            <person name="Burstein D."/>
            <person name="Amaro F."/>
            <person name="Zusman T."/>
            <person name="Lifshitz Z."/>
            <person name="Cohen O."/>
            <person name="Gilbert J.A."/>
            <person name="Pupko T."/>
            <person name="Shuman H.A."/>
            <person name="Segal G."/>
        </authorList>
    </citation>
    <scope>NUCLEOTIDE SEQUENCE [LARGE SCALE GENOMIC DNA]</scope>
    <source>
        <strain evidence="2 3">IMVS3376</strain>
    </source>
</reference>
<name>A0A0W0ZEC9_9GAMM</name>
<feature type="region of interest" description="Disordered" evidence="1">
    <location>
        <begin position="46"/>
        <end position="83"/>
    </location>
</feature>
<gene>
    <name evidence="2" type="ORF">Lste_3348</name>
</gene>
<evidence type="ECO:0000313" key="3">
    <source>
        <dbReference type="Proteomes" id="UP000054926"/>
    </source>
</evidence>
<proteinExistence type="predicted"/>